<dbReference type="SUPFAM" id="SSF54001">
    <property type="entry name" value="Cysteine proteinases"/>
    <property type="match status" value="1"/>
</dbReference>
<comment type="similarity">
    <text evidence="1">Belongs to the peptidase C48 family.</text>
</comment>
<dbReference type="InterPro" id="IPR003653">
    <property type="entry name" value="Peptidase_C48_C"/>
</dbReference>
<name>A0AAP0D805_9ASTR</name>
<accession>A0AAP0D805</accession>
<keyword evidence="3" id="KW-0833">Ubl conjugation pathway</keyword>
<dbReference type="Proteomes" id="UP001408789">
    <property type="component" value="Unassembled WGS sequence"/>
</dbReference>
<evidence type="ECO:0000256" key="1">
    <source>
        <dbReference type="ARBA" id="ARBA00005234"/>
    </source>
</evidence>
<dbReference type="Pfam" id="PF25352">
    <property type="entry name" value="PH_ULP"/>
    <property type="match status" value="1"/>
</dbReference>
<evidence type="ECO:0000256" key="5">
    <source>
        <dbReference type="ARBA" id="ARBA00057729"/>
    </source>
</evidence>
<evidence type="ECO:0000256" key="6">
    <source>
        <dbReference type="SAM" id="MobiDB-lite"/>
    </source>
</evidence>
<keyword evidence="4" id="KW-0378">Hydrolase</keyword>
<feature type="domain" description="Ubiquitin-like protease family profile" evidence="7">
    <location>
        <begin position="379"/>
        <end position="573"/>
    </location>
</feature>
<dbReference type="EMBL" id="JBCNJP010000012">
    <property type="protein sequence ID" value="KAK9070300.1"/>
    <property type="molecule type" value="Genomic_DNA"/>
</dbReference>
<evidence type="ECO:0000313" key="9">
    <source>
        <dbReference type="Proteomes" id="UP001408789"/>
    </source>
</evidence>
<evidence type="ECO:0000256" key="2">
    <source>
        <dbReference type="ARBA" id="ARBA00022670"/>
    </source>
</evidence>
<dbReference type="GO" id="GO:0008234">
    <property type="term" value="F:cysteine-type peptidase activity"/>
    <property type="evidence" value="ECO:0007669"/>
    <property type="project" value="InterPro"/>
</dbReference>
<feature type="compositionally biased region" description="Low complexity" evidence="6">
    <location>
        <begin position="817"/>
        <end position="829"/>
    </location>
</feature>
<dbReference type="Gene3D" id="1.10.418.20">
    <property type="match status" value="1"/>
</dbReference>
<dbReference type="PANTHER" id="PTHR47764">
    <property type="entry name" value="UBIQUITIN-LIKE-SPECIFIC PROTEASE 2B-RELATED"/>
    <property type="match status" value="1"/>
</dbReference>
<dbReference type="AlphaFoldDB" id="A0AAP0D805"/>
<feature type="region of interest" description="Disordered" evidence="6">
    <location>
        <begin position="817"/>
        <end position="849"/>
    </location>
</feature>
<evidence type="ECO:0000259" key="7">
    <source>
        <dbReference type="PROSITE" id="PS50600"/>
    </source>
</evidence>
<comment type="caution">
    <text evidence="8">The sequence shown here is derived from an EMBL/GenBank/DDBJ whole genome shotgun (WGS) entry which is preliminary data.</text>
</comment>
<dbReference type="FunFam" id="3.30.310.130:FF:000006">
    <property type="entry name" value="Probable ubiquitin-like-specific protease 2B"/>
    <property type="match status" value="1"/>
</dbReference>
<evidence type="ECO:0000313" key="8">
    <source>
        <dbReference type="EMBL" id="KAK9070300.1"/>
    </source>
</evidence>
<keyword evidence="2" id="KW-0645">Protease</keyword>
<dbReference type="Gene3D" id="3.30.310.130">
    <property type="entry name" value="Ubiquitin-related"/>
    <property type="match status" value="1"/>
</dbReference>
<reference evidence="8 9" key="1">
    <citation type="submission" date="2024-04" db="EMBL/GenBank/DDBJ databases">
        <title>The reference genome of an endangered Asteraceae, Deinandra increscens subsp. villosa, native to the Central Coast of California.</title>
        <authorList>
            <person name="Guilliams M."/>
            <person name="Hasenstab-Lehman K."/>
            <person name="Meyer R."/>
            <person name="Mcevoy S."/>
        </authorList>
    </citation>
    <scope>NUCLEOTIDE SEQUENCE [LARGE SCALE GENOMIC DNA]</scope>
    <source>
        <tissue evidence="8">Leaf</tissue>
    </source>
</reference>
<comment type="function">
    <text evidence="5">Protease that catalyzes two essential functions in the SUMO pathway: processing of full-length SUMOs to their mature forms and deconjugation of SUMO from targeted proteins.</text>
</comment>
<gene>
    <name evidence="8" type="ORF">SSX86_010700</name>
</gene>
<dbReference type="InterPro" id="IPR038765">
    <property type="entry name" value="Papain-like_cys_pep_sf"/>
</dbReference>
<protein>
    <recommendedName>
        <fullName evidence="7">Ubiquitin-like protease family profile domain-containing protein</fullName>
    </recommendedName>
</protein>
<dbReference type="InterPro" id="IPR057375">
    <property type="entry name" value="ULP2A/B_PH"/>
</dbReference>
<dbReference type="PROSITE" id="PS50600">
    <property type="entry name" value="ULP_PROTEASE"/>
    <property type="match status" value="1"/>
</dbReference>
<dbReference type="GO" id="GO:0006508">
    <property type="term" value="P:proteolysis"/>
    <property type="evidence" value="ECO:0007669"/>
    <property type="project" value="UniProtKB-KW"/>
</dbReference>
<dbReference type="Pfam" id="PF02902">
    <property type="entry name" value="Peptidase_C48"/>
    <property type="match status" value="1"/>
</dbReference>
<keyword evidence="9" id="KW-1185">Reference proteome</keyword>
<organism evidence="8 9">
    <name type="scientific">Deinandra increscens subsp. villosa</name>
    <dbReference type="NCBI Taxonomy" id="3103831"/>
    <lineage>
        <taxon>Eukaryota</taxon>
        <taxon>Viridiplantae</taxon>
        <taxon>Streptophyta</taxon>
        <taxon>Embryophyta</taxon>
        <taxon>Tracheophyta</taxon>
        <taxon>Spermatophyta</taxon>
        <taxon>Magnoliopsida</taxon>
        <taxon>eudicotyledons</taxon>
        <taxon>Gunneridae</taxon>
        <taxon>Pentapetalae</taxon>
        <taxon>asterids</taxon>
        <taxon>campanulids</taxon>
        <taxon>Asterales</taxon>
        <taxon>Asteraceae</taxon>
        <taxon>Asteroideae</taxon>
        <taxon>Heliantheae alliance</taxon>
        <taxon>Madieae</taxon>
        <taxon>Madiinae</taxon>
        <taxon>Deinandra</taxon>
    </lineage>
</organism>
<dbReference type="PANTHER" id="PTHR47764:SF2">
    <property type="entry name" value="UBIQUITIN-LIKE PROTEASE FAMILY PROFILE DOMAIN-CONTAINING PROTEIN"/>
    <property type="match status" value="1"/>
</dbReference>
<sequence length="849" mass="96326">MYSMHTYSRKIKTPCNKNLDVFDFKPETEVAEFSIRTKSKLENPRRAIDKYAFLETAASGKSIAAEEINYVPSLTVESINMNHMAITLVENPSAGMMTDPDDAFTVVKQHPQSSSEVKTDLSESEVNVAVTSSASPSNNKVKSAILDFLPSLHEVVCSDDLRSMSEFQLKCSQKLNRVQDEADGMGTNESMCERFSSSSGVAENDGPSSDHCIDEWEMENEDVTKVILYPDHVLYRGTYYTDPLICFTSSFIEMEGSEVGGDDKTFKCKWGVEDILHIMSHWHERVEMAMVQIHVLTKDTIHAENVECTTGCTELKFPVVDSSWYERLEAIATLNITYKALWTNMLESEDTLLSSSRYLPIFDRPFEEVVYPKGDADAVSISQRDFDLLQPSTFVNDTIIDFYIKYLKNKINPDENRRFHFFNSFFFRKLADPDKDPLDASKGAVAYQRVKKWTRKVNLFEKDYVFIPVNYNYHWSLIVFCHLGEVATYEDEDVNESMKVPCILHMDSIRGSHTGLQGLVQSYLKEEWKARQQVDSEDIASRFDDLRFISLELPQQQNLFDCGLFLLHYVELFLEQAPLQFNPFKISQSFSFLNVDWFPPAEASLKRLVIQKLICDLLENPHQELHSTASNDQQCHINSLTTNAHKDTVVNLPLEDFNHSMHHQSSHNHQEVEIPSSLIQCAGDPNITLKPSFESDFNCETIFDECLGSLTPVEEDVQQNDGIMPDDSVLPCSSQDCRTQEPWQANNNHETSCDDSIEIVNENSQPDSEIGQPRSPLSLVDTLHRCDDQKVDGDVEDDPASMGVIIPGSSFNFHDTGVVGSESSSGLESDVQHPTKRMRVTQPQKVSLL</sequence>
<proteinExistence type="inferred from homology"/>
<evidence type="ECO:0000256" key="3">
    <source>
        <dbReference type="ARBA" id="ARBA00022786"/>
    </source>
</evidence>
<evidence type="ECO:0000256" key="4">
    <source>
        <dbReference type="ARBA" id="ARBA00022801"/>
    </source>
</evidence>